<dbReference type="InterPro" id="IPR017850">
    <property type="entry name" value="Alkaline_phosphatase_core_sf"/>
</dbReference>
<dbReference type="Proteomes" id="UP000325286">
    <property type="component" value="Chromosome"/>
</dbReference>
<dbReference type="PROSITE" id="PS51318">
    <property type="entry name" value="TAT"/>
    <property type="match status" value="1"/>
</dbReference>
<dbReference type="PANTHER" id="PTHR43737:SF1">
    <property type="entry name" value="DUF1501 DOMAIN-CONTAINING PROTEIN"/>
    <property type="match status" value="1"/>
</dbReference>
<organism evidence="1 2">
    <name type="scientific">Roseimaritima ulvae</name>
    <dbReference type="NCBI Taxonomy" id="980254"/>
    <lineage>
        <taxon>Bacteria</taxon>
        <taxon>Pseudomonadati</taxon>
        <taxon>Planctomycetota</taxon>
        <taxon>Planctomycetia</taxon>
        <taxon>Pirellulales</taxon>
        <taxon>Pirellulaceae</taxon>
        <taxon>Roseimaritima</taxon>
    </lineage>
</organism>
<dbReference type="KEGG" id="rul:UC8_46480"/>
<dbReference type="SUPFAM" id="SSF53649">
    <property type="entry name" value="Alkaline phosphatase-like"/>
    <property type="match status" value="1"/>
</dbReference>
<dbReference type="Pfam" id="PF07394">
    <property type="entry name" value="DUF1501"/>
    <property type="match status" value="1"/>
</dbReference>
<keyword evidence="2" id="KW-1185">Reference proteome</keyword>
<dbReference type="OrthoDB" id="127333at2"/>
<dbReference type="RefSeq" id="WP_068141806.1">
    <property type="nucleotide sequence ID" value="NZ_CP042914.1"/>
</dbReference>
<dbReference type="Gene3D" id="3.40.720.10">
    <property type="entry name" value="Alkaline Phosphatase, subunit A"/>
    <property type="match status" value="1"/>
</dbReference>
<reference evidence="1 2" key="1">
    <citation type="submission" date="2019-08" db="EMBL/GenBank/DDBJ databases">
        <title>Deep-cultivation of Planctomycetes and their phenomic and genomic characterization uncovers novel biology.</title>
        <authorList>
            <person name="Wiegand S."/>
            <person name="Jogler M."/>
            <person name="Boedeker C."/>
            <person name="Pinto D."/>
            <person name="Vollmers J."/>
            <person name="Rivas-Marin E."/>
            <person name="Kohn T."/>
            <person name="Peeters S.H."/>
            <person name="Heuer A."/>
            <person name="Rast P."/>
            <person name="Oberbeckmann S."/>
            <person name="Bunk B."/>
            <person name="Jeske O."/>
            <person name="Meyerdierks A."/>
            <person name="Storesund J.E."/>
            <person name="Kallscheuer N."/>
            <person name="Luecker S."/>
            <person name="Lage O.M."/>
            <person name="Pohl T."/>
            <person name="Merkel B.J."/>
            <person name="Hornburger P."/>
            <person name="Mueller R.-W."/>
            <person name="Bruemmer F."/>
            <person name="Labrenz M."/>
            <person name="Spormann A.M."/>
            <person name="Op den Camp H."/>
            <person name="Overmann J."/>
            <person name="Amann R."/>
            <person name="Jetten M.S.M."/>
            <person name="Mascher T."/>
            <person name="Medema M.H."/>
            <person name="Devos D.P."/>
            <person name="Kaster A.-K."/>
            <person name="Ovreas L."/>
            <person name="Rohde M."/>
            <person name="Galperin M.Y."/>
            <person name="Jogler C."/>
        </authorList>
    </citation>
    <scope>NUCLEOTIDE SEQUENCE [LARGE SCALE GENOMIC DNA]</scope>
    <source>
        <strain evidence="1 2">UC8</strain>
    </source>
</reference>
<name>A0A5B9QZK0_9BACT</name>
<gene>
    <name evidence="1" type="ORF">UC8_46480</name>
</gene>
<dbReference type="InterPro" id="IPR010869">
    <property type="entry name" value="DUF1501"/>
</dbReference>
<evidence type="ECO:0008006" key="3">
    <source>
        <dbReference type="Google" id="ProtNLM"/>
    </source>
</evidence>
<protein>
    <recommendedName>
        <fullName evidence="3">Sulfatase</fullName>
    </recommendedName>
</protein>
<evidence type="ECO:0000313" key="2">
    <source>
        <dbReference type="Proteomes" id="UP000325286"/>
    </source>
</evidence>
<dbReference type="PANTHER" id="PTHR43737">
    <property type="entry name" value="BLL7424 PROTEIN"/>
    <property type="match status" value="1"/>
</dbReference>
<dbReference type="AlphaFoldDB" id="A0A5B9QZK0"/>
<dbReference type="InterPro" id="IPR006311">
    <property type="entry name" value="TAT_signal"/>
</dbReference>
<accession>A0A5B9QZK0</accession>
<dbReference type="EMBL" id="CP042914">
    <property type="protein sequence ID" value="QEG42606.1"/>
    <property type="molecule type" value="Genomic_DNA"/>
</dbReference>
<evidence type="ECO:0000313" key="1">
    <source>
        <dbReference type="EMBL" id="QEG42606.1"/>
    </source>
</evidence>
<sequence>MSNKLRTDNLLREQTRRHFFSRCSMGVGSMALASLMAEQGQAAPSAHPMQPKTPHFPAKAKNVIFLFMAGGPSQLETFEYKPELTKRNGEPIPQSFVEGKRFAFMNSSHRSDLLGTTRTFQRYGQNGTWVSDLLPHTANIVDELTIVKTCKTDLFNHAPAKFFMNTGSGLFGRPSMGAWVTYGLGSECDDLPGFLVLQSGPRGPRGGAVLWGSGVLPTTYQGVPLRNQGDPILNLSTPDSIDPTQQRAVVDAVRELNLKRLVETGDEEISTRINAYELAYRMQSSAPELMDTAGESAETLAMYGIKDPNESSYARNCLLARRLVERGVRFIQLYHTNWDHHGGPTENLQEHLPAICKEIDQATAALVMDLKRRGLLEDTIVIWGGEFGRTPMGEVRATTGRNHHIDAFTMWFAGGGFKAGHVYGETDEFGFGAIENPVHVHDLHATILHQLGLDHHRLSVRFQGLDFRLTGVDPAHVVKDLLA</sequence>
<proteinExistence type="predicted"/>